<gene>
    <name evidence="7" type="ORF">EIN_194370</name>
</gene>
<comment type="similarity">
    <text evidence="2">Belongs to the CLPTM1 family.</text>
</comment>
<feature type="transmembrane region" description="Helical" evidence="6">
    <location>
        <begin position="172"/>
        <end position="193"/>
    </location>
</feature>
<dbReference type="EMBL" id="KB206707">
    <property type="protein sequence ID" value="ELP88698.1"/>
    <property type="molecule type" value="Genomic_DNA"/>
</dbReference>
<dbReference type="GeneID" id="14887679"/>
<reference evidence="7 8" key="1">
    <citation type="submission" date="2012-10" db="EMBL/GenBank/DDBJ databases">
        <authorList>
            <person name="Zafar N."/>
            <person name="Inman J."/>
            <person name="Hall N."/>
            <person name="Lorenzi H."/>
            <person name="Caler E."/>
        </authorList>
    </citation>
    <scope>NUCLEOTIDE SEQUENCE [LARGE SCALE GENOMIC DNA]</scope>
    <source>
        <strain evidence="7 8">IP1</strain>
    </source>
</reference>
<evidence type="ECO:0000256" key="5">
    <source>
        <dbReference type="ARBA" id="ARBA00023136"/>
    </source>
</evidence>
<feature type="non-terminal residue" evidence="7">
    <location>
        <position position="1"/>
    </location>
</feature>
<dbReference type="RefSeq" id="XP_004255469.1">
    <property type="nucleotide sequence ID" value="XM_004255421.1"/>
</dbReference>
<comment type="subcellular location">
    <subcellularLocation>
        <location evidence="1">Membrane</location>
        <topology evidence="1">Multi-pass membrane protein</topology>
    </subcellularLocation>
</comment>
<evidence type="ECO:0000256" key="3">
    <source>
        <dbReference type="ARBA" id="ARBA00022692"/>
    </source>
</evidence>
<name>A0A0A1U9H8_ENTIV</name>
<proteinExistence type="inferred from homology"/>
<accession>A0A0A1U9H8</accession>
<dbReference type="Pfam" id="PF05602">
    <property type="entry name" value="CLPTM1"/>
    <property type="match status" value="1"/>
</dbReference>
<keyword evidence="4 6" id="KW-1133">Transmembrane helix</keyword>
<feature type="transmembrane region" description="Helical" evidence="6">
    <location>
        <begin position="94"/>
        <end position="112"/>
    </location>
</feature>
<evidence type="ECO:0000256" key="1">
    <source>
        <dbReference type="ARBA" id="ARBA00004141"/>
    </source>
</evidence>
<dbReference type="VEuPathDB" id="AmoebaDB:EIN_194370"/>
<organism evidence="7 8">
    <name type="scientific">Entamoeba invadens IP1</name>
    <dbReference type="NCBI Taxonomy" id="370355"/>
    <lineage>
        <taxon>Eukaryota</taxon>
        <taxon>Amoebozoa</taxon>
        <taxon>Evosea</taxon>
        <taxon>Archamoebae</taxon>
        <taxon>Mastigamoebida</taxon>
        <taxon>Entamoebidae</taxon>
        <taxon>Entamoeba</taxon>
    </lineage>
</organism>
<evidence type="ECO:0000256" key="6">
    <source>
        <dbReference type="SAM" id="Phobius"/>
    </source>
</evidence>
<feature type="transmembrane region" description="Helical" evidence="6">
    <location>
        <begin position="144"/>
        <end position="165"/>
    </location>
</feature>
<dbReference type="PANTHER" id="PTHR21347:SF0">
    <property type="entry name" value="LIPID SCRAMBLASE CLPTM1L"/>
    <property type="match status" value="1"/>
</dbReference>
<sequence>VYATVTAYERSGLLEKGDVEETKRVYYETNKGLLCITAVVTVLHSLFEVMAYTNEIEFWRGKDHYVGVSTKSVILELVGQIIIFLYLKNSDASLLILIFSFIGVVVNLYKISKVFDFFSFGKQKGRNEANQDEMTKTKEYDNIALFWVGVICGPIFVLYTLYMILTNEINDIYSFVISILAGLVYTFGFVQMMPQLFINYKMKSVANMPWKVFLYKFLNTIVDDLFSFVVKMPTLHRISCFRDDLIFVAYLYQRKIYPVDDMRMDALRWEDADKTKID</sequence>
<dbReference type="GO" id="GO:0016020">
    <property type="term" value="C:membrane"/>
    <property type="evidence" value="ECO:0007669"/>
    <property type="project" value="UniProtKB-SubCell"/>
</dbReference>
<keyword evidence="3 6" id="KW-0812">Transmembrane</keyword>
<evidence type="ECO:0000313" key="8">
    <source>
        <dbReference type="Proteomes" id="UP000014680"/>
    </source>
</evidence>
<evidence type="ECO:0000313" key="7">
    <source>
        <dbReference type="EMBL" id="ELP88698.1"/>
    </source>
</evidence>
<protein>
    <submittedName>
        <fullName evidence="7">Transmembrane protein</fullName>
    </submittedName>
</protein>
<dbReference type="GO" id="GO:0012505">
    <property type="term" value="C:endomembrane system"/>
    <property type="evidence" value="ECO:0007669"/>
    <property type="project" value="TreeGrafter"/>
</dbReference>
<dbReference type="KEGG" id="eiv:EIN_194370"/>
<dbReference type="OMA" id="DNIALFW"/>
<keyword evidence="5 6" id="KW-0472">Membrane</keyword>
<dbReference type="OrthoDB" id="378564at2759"/>
<feature type="transmembrane region" description="Helical" evidence="6">
    <location>
        <begin position="33"/>
        <end position="53"/>
    </location>
</feature>
<feature type="transmembrane region" description="Helical" evidence="6">
    <location>
        <begin position="65"/>
        <end position="87"/>
    </location>
</feature>
<dbReference type="Proteomes" id="UP000014680">
    <property type="component" value="Unassembled WGS sequence"/>
</dbReference>
<evidence type="ECO:0000256" key="2">
    <source>
        <dbReference type="ARBA" id="ARBA00009310"/>
    </source>
</evidence>
<dbReference type="AlphaFoldDB" id="A0A0A1U9H8"/>
<evidence type="ECO:0000256" key="4">
    <source>
        <dbReference type="ARBA" id="ARBA00022989"/>
    </source>
</evidence>
<dbReference type="InterPro" id="IPR008429">
    <property type="entry name" value="CLPTM1"/>
</dbReference>
<dbReference type="PANTHER" id="PTHR21347">
    <property type="entry name" value="CLEFT LIP AND PALATE ASSOCIATED TRANSMEMBRANE PROTEIN-RELATED"/>
    <property type="match status" value="1"/>
</dbReference>
<keyword evidence="8" id="KW-1185">Reference proteome</keyword>